<dbReference type="GO" id="GO:0016787">
    <property type="term" value="F:hydrolase activity"/>
    <property type="evidence" value="ECO:0007669"/>
    <property type="project" value="UniProtKB-KW"/>
</dbReference>
<dbReference type="PANTHER" id="PTHR13861">
    <property type="entry name" value="VACUOLAR ATP SYNTHASE SUBUNIT F"/>
    <property type="match status" value="1"/>
</dbReference>
<dbReference type="FunFam" id="3.40.50.10580:FF:000004">
    <property type="entry name" value="V-type proton ATPase subunit F"/>
    <property type="match status" value="1"/>
</dbReference>
<dbReference type="GeneID" id="22912663"/>
<dbReference type="Gene3D" id="3.40.50.10580">
    <property type="entry name" value="ATPase, V1 complex, subunit F"/>
    <property type="match status" value="1"/>
</dbReference>
<dbReference type="VEuPathDB" id="CryptoDB:GNI_072990"/>
<dbReference type="Pfam" id="PF01990">
    <property type="entry name" value="ATP-synt_F"/>
    <property type="match status" value="1"/>
</dbReference>
<comment type="function">
    <text evidence="5">Subunit of the V1 complex of vacuolar(H+)-ATPase (V-ATPase), a multisubunit enzyme composed of a peripheral complex (V1) that hydrolyzes ATP and a membrane integral complex (V0) that translocates protons. V-ATPase is responsible for acidifying and maintaining the pH of intracellular compartments.</text>
</comment>
<dbReference type="OrthoDB" id="10261947at2759"/>
<dbReference type="EMBL" id="AFNH02000548">
    <property type="protein sequence ID" value="EZG66991.1"/>
    <property type="molecule type" value="Genomic_DNA"/>
</dbReference>
<evidence type="ECO:0000256" key="1">
    <source>
        <dbReference type="ARBA" id="ARBA00010148"/>
    </source>
</evidence>
<comment type="similarity">
    <text evidence="1 5">Belongs to the V-ATPase F subunit family.</text>
</comment>
<comment type="subunit">
    <text evidence="5">V-ATPase is a heteromultimeric enzyme made up of two complexes: the ATP-hydrolytic V1 complex and the proton translocation V0 complex.</text>
</comment>
<evidence type="ECO:0000313" key="6">
    <source>
        <dbReference type="EMBL" id="EZG66991.1"/>
    </source>
</evidence>
<dbReference type="OMA" id="IIICQHI"/>
<name>A0A023B747_GRENI</name>
<dbReference type="Proteomes" id="UP000019763">
    <property type="component" value="Unassembled WGS sequence"/>
</dbReference>
<keyword evidence="7" id="KW-1185">Reference proteome</keyword>
<dbReference type="GO" id="GO:0033180">
    <property type="term" value="C:proton-transporting V-type ATPase, V1 domain"/>
    <property type="evidence" value="ECO:0007669"/>
    <property type="project" value="InterPro"/>
</dbReference>
<evidence type="ECO:0000256" key="2">
    <source>
        <dbReference type="ARBA" id="ARBA00022448"/>
    </source>
</evidence>
<dbReference type="GO" id="GO:0046961">
    <property type="term" value="F:proton-transporting ATPase activity, rotational mechanism"/>
    <property type="evidence" value="ECO:0007669"/>
    <property type="project" value="InterPro"/>
</dbReference>
<proteinExistence type="inferred from homology"/>
<keyword evidence="6" id="KW-0378">Hydrolase</keyword>
<dbReference type="InterPro" id="IPR008218">
    <property type="entry name" value="ATPase_V1-cplx_f_g_su"/>
</dbReference>
<dbReference type="eggNOG" id="KOG3432">
    <property type="taxonomic scope" value="Eukaryota"/>
</dbReference>
<dbReference type="InterPro" id="IPR005772">
    <property type="entry name" value="ATPase_V1-cplx_fsu_euk"/>
</dbReference>
<accession>A0A023B747</accession>
<dbReference type="NCBIfam" id="TIGR01101">
    <property type="entry name" value="V_ATP_synt_F"/>
    <property type="match status" value="1"/>
</dbReference>
<comment type="caution">
    <text evidence="6">The sequence shown here is derived from an EMBL/GenBank/DDBJ whole genome shotgun (WGS) entry which is preliminary data.</text>
</comment>
<dbReference type="AlphaFoldDB" id="A0A023B747"/>
<dbReference type="PIRSF" id="PIRSF015945">
    <property type="entry name" value="ATPase_V1_F_euk"/>
    <property type="match status" value="1"/>
</dbReference>
<evidence type="ECO:0000313" key="7">
    <source>
        <dbReference type="Proteomes" id="UP000019763"/>
    </source>
</evidence>
<organism evidence="6 7">
    <name type="scientific">Gregarina niphandrodes</name>
    <name type="common">Septate eugregarine</name>
    <dbReference type="NCBI Taxonomy" id="110365"/>
    <lineage>
        <taxon>Eukaryota</taxon>
        <taxon>Sar</taxon>
        <taxon>Alveolata</taxon>
        <taxon>Apicomplexa</taxon>
        <taxon>Conoidasida</taxon>
        <taxon>Gregarinasina</taxon>
        <taxon>Eugregarinorida</taxon>
        <taxon>Gregarinidae</taxon>
        <taxon>Gregarina</taxon>
    </lineage>
</organism>
<gene>
    <name evidence="6" type="ORF">GNI_072990</name>
</gene>
<keyword evidence="2 5" id="KW-0813">Transport</keyword>
<evidence type="ECO:0000256" key="5">
    <source>
        <dbReference type="PIRNR" id="PIRNR015945"/>
    </source>
</evidence>
<protein>
    <recommendedName>
        <fullName evidence="5">V-type proton ATPase subunit F</fullName>
    </recommendedName>
</protein>
<reference evidence="6" key="1">
    <citation type="submission" date="2013-12" db="EMBL/GenBank/DDBJ databases">
        <authorList>
            <person name="Omoto C.K."/>
            <person name="Sibley D."/>
            <person name="Venepally P."/>
            <person name="Hadjithomas M."/>
            <person name="Karamycheva S."/>
            <person name="Brunk B."/>
            <person name="Roos D."/>
            <person name="Caler E."/>
            <person name="Lorenzi H."/>
        </authorList>
    </citation>
    <scope>NUCLEOTIDE SEQUENCE</scope>
</reference>
<dbReference type="InterPro" id="IPR036906">
    <property type="entry name" value="ATPase_V1_fsu_sf"/>
</dbReference>
<evidence type="ECO:0000256" key="4">
    <source>
        <dbReference type="ARBA" id="ARBA00023065"/>
    </source>
</evidence>
<evidence type="ECO:0000256" key="3">
    <source>
        <dbReference type="ARBA" id="ARBA00022781"/>
    </source>
</evidence>
<sequence>MAPRSVFAKDLKIGVIGDEDTVAGFLLAGVGDRDRDGNTNFKICNAKTPVAEIEEIFHALTERQDIGMILINQNVADRIRPLMDTYTEVIPSILEIPSKECPYDPTKDSVMQRVKMFFGGTLPEN</sequence>
<dbReference type="SUPFAM" id="SSF159468">
    <property type="entry name" value="AtpF-like"/>
    <property type="match status" value="1"/>
</dbReference>
<dbReference type="PANTHER" id="PTHR13861:SF2">
    <property type="entry name" value="V-TYPE PROTON ATPASE SUBUNIT F"/>
    <property type="match status" value="1"/>
</dbReference>
<keyword evidence="4 5" id="KW-0406">Ion transport</keyword>
<dbReference type="RefSeq" id="XP_011130378.1">
    <property type="nucleotide sequence ID" value="XM_011132076.1"/>
</dbReference>
<keyword evidence="3 5" id="KW-0375">Hydrogen ion transport</keyword>